<dbReference type="Pfam" id="PF03237">
    <property type="entry name" value="Terminase_6N"/>
    <property type="match status" value="1"/>
</dbReference>
<dbReference type="RefSeq" id="WP_228298458.1">
    <property type="nucleotide sequence ID" value="NZ_AP023418.1"/>
</dbReference>
<evidence type="ECO:0000313" key="1">
    <source>
        <dbReference type="EMBL" id="BCK80882.1"/>
    </source>
</evidence>
<name>A0A810Q3T3_9FIRM</name>
<protein>
    <submittedName>
        <fullName evidence="1">Phage terminase large subunit</fullName>
    </submittedName>
</protein>
<dbReference type="AlphaFoldDB" id="A0A810Q3T3"/>
<dbReference type="EMBL" id="AP023418">
    <property type="protein sequence ID" value="BCK80882.1"/>
    <property type="molecule type" value="Genomic_DNA"/>
</dbReference>
<dbReference type="Gene3D" id="3.40.50.300">
    <property type="entry name" value="P-loop containing nucleotide triphosphate hydrolases"/>
    <property type="match status" value="1"/>
</dbReference>
<gene>
    <name evidence="1" type="ORF">MM50RIKEN_06450</name>
</gene>
<dbReference type="InterPro" id="IPR027417">
    <property type="entry name" value="P-loop_NTPase"/>
</dbReference>
<reference evidence="1" key="1">
    <citation type="submission" date="2020-09" db="EMBL/GenBank/DDBJ databases">
        <title>New species isolated from human feces.</title>
        <authorList>
            <person name="Kitahara M."/>
            <person name="Shigeno Y."/>
            <person name="Shime M."/>
            <person name="Matsumoto Y."/>
            <person name="Nakamura S."/>
            <person name="Motooka D."/>
            <person name="Fukuoka S."/>
            <person name="Nishikawa H."/>
            <person name="Benno Y."/>
        </authorList>
    </citation>
    <scope>NUCLEOTIDE SEQUENCE</scope>
    <source>
        <strain evidence="1">MM50</strain>
    </source>
</reference>
<dbReference type="Gene3D" id="3.30.420.280">
    <property type="match status" value="1"/>
</dbReference>
<organism evidence="1 2">
    <name type="scientific">Vescimonas coprocola</name>
    <dbReference type="NCBI Taxonomy" id="2714355"/>
    <lineage>
        <taxon>Bacteria</taxon>
        <taxon>Bacillati</taxon>
        <taxon>Bacillota</taxon>
        <taxon>Clostridia</taxon>
        <taxon>Eubacteriales</taxon>
        <taxon>Oscillospiraceae</taxon>
        <taxon>Vescimonas</taxon>
    </lineage>
</organism>
<keyword evidence="2" id="KW-1185">Reference proteome</keyword>
<dbReference type="KEGG" id="vcop:MM50RIKEN_06450"/>
<dbReference type="SUPFAM" id="SSF52540">
    <property type="entry name" value="P-loop containing nucleoside triphosphate hydrolases"/>
    <property type="match status" value="1"/>
</dbReference>
<accession>A0A810Q3T3</accession>
<proteinExistence type="predicted"/>
<sequence>MSVQVVKLERPNPRQEEFLKCEKKYVAFGGARGGGKSWAVRTKAVLMALKYPGIRILLVRRTMPELESNHLRFLRRQLAGVAEYKAVSRQLVFPGGSVLELGYCACDGDMDRYQGAEFDVICIDEATQLKEEWLRQFAACLRGVNEFPKRMYYTCNPGGPGHGYIKRLFIDRRYRAGERAEEYAFIPAKVTDNQALLRAQPDYLRQLEALPLRLRQAWLEGKWDVFQGQFFQEFVDDPAHYRDRRFTHVIEPFDIPREWSIWRSYDFGYAKPFSCGWWAVDHDGCVYRILELYGCTGEPDEGVKWTPEKQFAEIRRIEDTHPWLKGRDILGVADPAIWDSSRGESIYETALKHRIFFMKGDNRRIPGWMQMHYRMAFDEEGYPQLYVFTGCRAFRRTVPGLLFSETEPEDLDTRMEDHVADESRYLCMARPIPPRRVETALPVQDDPLNMLARR</sequence>
<dbReference type="Proteomes" id="UP000681035">
    <property type="component" value="Chromosome"/>
</dbReference>
<evidence type="ECO:0000313" key="2">
    <source>
        <dbReference type="Proteomes" id="UP000681035"/>
    </source>
</evidence>